<dbReference type="Pfam" id="PF00487">
    <property type="entry name" value="FA_desaturase"/>
    <property type="match status" value="1"/>
</dbReference>
<feature type="domain" description="Fatty acid desaturase" evidence="13">
    <location>
        <begin position="71"/>
        <end position="400"/>
    </location>
</feature>
<keyword evidence="4" id="KW-0349">Heme</keyword>
<keyword evidence="11 12" id="KW-0472">Membrane</keyword>
<evidence type="ECO:0000256" key="3">
    <source>
        <dbReference type="ARBA" id="ARBA00009295"/>
    </source>
</evidence>
<keyword evidence="9" id="KW-0408">Iron</keyword>
<evidence type="ECO:0000256" key="1">
    <source>
        <dbReference type="ARBA" id="ARBA00004141"/>
    </source>
</evidence>
<dbReference type="Proteomes" id="UP001189429">
    <property type="component" value="Unassembled WGS sequence"/>
</dbReference>
<keyword evidence="15" id="KW-1185">Reference proteome</keyword>
<evidence type="ECO:0000256" key="8">
    <source>
        <dbReference type="ARBA" id="ARBA00023002"/>
    </source>
</evidence>
<evidence type="ECO:0000256" key="2">
    <source>
        <dbReference type="ARBA" id="ARBA00005189"/>
    </source>
</evidence>
<reference evidence="14" key="1">
    <citation type="submission" date="2023-10" db="EMBL/GenBank/DDBJ databases">
        <authorList>
            <person name="Chen Y."/>
            <person name="Shah S."/>
            <person name="Dougan E. K."/>
            <person name="Thang M."/>
            <person name="Chan C."/>
        </authorList>
    </citation>
    <scope>NUCLEOTIDE SEQUENCE [LARGE SCALE GENOMIC DNA]</scope>
</reference>
<comment type="subcellular location">
    <subcellularLocation>
        <location evidence="1">Membrane</location>
        <topology evidence="1">Multi-pass membrane protein</topology>
    </subcellularLocation>
</comment>
<evidence type="ECO:0000256" key="9">
    <source>
        <dbReference type="ARBA" id="ARBA00023004"/>
    </source>
</evidence>
<dbReference type="InterPro" id="IPR005804">
    <property type="entry name" value="FA_desaturase_dom"/>
</dbReference>
<keyword evidence="8" id="KW-0560">Oxidoreductase</keyword>
<evidence type="ECO:0000256" key="10">
    <source>
        <dbReference type="ARBA" id="ARBA00023098"/>
    </source>
</evidence>
<evidence type="ECO:0000256" key="11">
    <source>
        <dbReference type="ARBA" id="ARBA00023136"/>
    </source>
</evidence>
<name>A0ABN9WBT9_9DINO</name>
<proteinExistence type="inferred from homology"/>
<evidence type="ECO:0000256" key="5">
    <source>
        <dbReference type="ARBA" id="ARBA00022692"/>
    </source>
</evidence>
<evidence type="ECO:0000256" key="12">
    <source>
        <dbReference type="SAM" id="Phobius"/>
    </source>
</evidence>
<gene>
    <name evidence="14" type="ORF">PCOR1329_LOCUS64789</name>
</gene>
<dbReference type="PANTHER" id="PTHR19353">
    <property type="entry name" value="FATTY ACID DESATURASE 2"/>
    <property type="match status" value="1"/>
</dbReference>
<comment type="pathway">
    <text evidence="2">Lipid metabolism.</text>
</comment>
<dbReference type="PANTHER" id="PTHR19353:SF30">
    <property type="entry name" value="DELTA 8-(E)-SPHINGOLIPID DESATURASE"/>
    <property type="match status" value="1"/>
</dbReference>
<evidence type="ECO:0000313" key="14">
    <source>
        <dbReference type="EMBL" id="CAK0882200.1"/>
    </source>
</evidence>
<accession>A0ABN9WBT9</accession>
<protein>
    <recommendedName>
        <fullName evidence="13">Fatty acid desaturase domain-containing protein</fullName>
    </recommendedName>
</protein>
<evidence type="ECO:0000256" key="6">
    <source>
        <dbReference type="ARBA" id="ARBA00022723"/>
    </source>
</evidence>
<keyword evidence="7 12" id="KW-1133">Transmembrane helix</keyword>
<evidence type="ECO:0000256" key="4">
    <source>
        <dbReference type="ARBA" id="ARBA00022617"/>
    </source>
</evidence>
<comment type="caution">
    <text evidence="14">The sequence shown here is derived from an EMBL/GenBank/DDBJ whole genome shotgun (WGS) entry which is preliminary data.</text>
</comment>
<feature type="transmembrane region" description="Helical" evidence="12">
    <location>
        <begin position="246"/>
        <end position="272"/>
    </location>
</feature>
<organism evidence="14 15">
    <name type="scientific">Prorocentrum cordatum</name>
    <dbReference type="NCBI Taxonomy" id="2364126"/>
    <lineage>
        <taxon>Eukaryota</taxon>
        <taxon>Sar</taxon>
        <taxon>Alveolata</taxon>
        <taxon>Dinophyceae</taxon>
        <taxon>Prorocentrales</taxon>
        <taxon>Prorocentraceae</taxon>
        <taxon>Prorocentrum</taxon>
    </lineage>
</organism>
<evidence type="ECO:0000256" key="7">
    <source>
        <dbReference type="ARBA" id="ARBA00022989"/>
    </source>
</evidence>
<sequence>MADAEEYVLNDIDGDAFLADVLAAKAAVGEATAADARHLRGIVRATQVLLYGGHALLFLGTARAWGPTAAAACLLAAAMISTGRCMKWAIVGHHVMHGGYDGLQRSAPGCLEPQYKRGRFAIGARRVLDWMDWMLPEAWDAEHNSMHHLYLSEDKDPDLVENNFEVMHVLPIPRVLKYLSMLVWVVSWKYTYYSPNTFKELQFACSGSWLSKRWPAGTSREKPLLLYYIVFEHPARALLRGAPGEFAFWACFLFLWLGVVVPMAAMVALPAATPLLLSTMGVWPFAAAPVDAAWRALAVAFLAECLTNAHSFIIIVCNHAGEDLYRYDTSCKVYSAEWFCRCAHSSVNFECGNDLIDCVYGWLNYQIEHHMFPDMSLLQYRKLQPLIKSICRKHGVLYVQQNALWRMWQMFRIAVGDAKMIRCTALIPPKLKAACDTDSPRTSG</sequence>
<comment type="similarity">
    <text evidence="3">Belongs to the fatty acid desaturase type 1 family.</text>
</comment>
<dbReference type="InterPro" id="IPR012171">
    <property type="entry name" value="Fatty_acid_desaturase"/>
</dbReference>
<dbReference type="EMBL" id="CAUYUJ010018281">
    <property type="protein sequence ID" value="CAK0882200.1"/>
    <property type="molecule type" value="Genomic_DNA"/>
</dbReference>
<keyword evidence="10" id="KW-0443">Lipid metabolism</keyword>
<evidence type="ECO:0000259" key="13">
    <source>
        <dbReference type="Pfam" id="PF00487"/>
    </source>
</evidence>
<evidence type="ECO:0000313" key="15">
    <source>
        <dbReference type="Proteomes" id="UP001189429"/>
    </source>
</evidence>
<keyword evidence="6" id="KW-0479">Metal-binding</keyword>
<keyword evidence="5 12" id="KW-0812">Transmembrane</keyword>